<feature type="region of interest" description="Disordered" evidence="1">
    <location>
        <begin position="1"/>
        <end position="79"/>
    </location>
</feature>
<feature type="compositionally biased region" description="Low complexity" evidence="1">
    <location>
        <begin position="66"/>
        <end position="79"/>
    </location>
</feature>
<dbReference type="AlphaFoldDB" id="A0A2I2G0F2"/>
<dbReference type="Proteomes" id="UP000234275">
    <property type="component" value="Unassembled WGS sequence"/>
</dbReference>
<sequence length="79" mass="8130">MTLYSPPPADRRSGSLPSDRASASSGNPLDARRNSRPVNGRTSVSSPTVYETSADASAIDPLSQVSSPSIPFSPGSPGR</sequence>
<protein>
    <submittedName>
        <fullName evidence="2">Uncharacterized protein</fullName>
    </submittedName>
</protein>
<comment type="caution">
    <text evidence="2">The sequence shown here is derived from an EMBL/GenBank/DDBJ whole genome shotgun (WGS) entry which is preliminary data.</text>
</comment>
<accession>A0A2I2G0F2</accession>
<evidence type="ECO:0000256" key="1">
    <source>
        <dbReference type="SAM" id="MobiDB-lite"/>
    </source>
</evidence>
<organism evidence="2 3">
    <name type="scientific">Aspergillus steynii IBT 23096</name>
    <dbReference type="NCBI Taxonomy" id="1392250"/>
    <lineage>
        <taxon>Eukaryota</taxon>
        <taxon>Fungi</taxon>
        <taxon>Dikarya</taxon>
        <taxon>Ascomycota</taxon>
        <taxon>Pezizomycotina</taxon>
        <taxon>Eurotiomycetes</taxon>
        <taxon>Eurotiomycetidae</taxon>
        <taxon>Eurotiales</taxon>
        <taxon>Aspergillaceae</taxon>
        <taxon>Aspergillus</taxon>
        <taxon>Aspergillus subgen. Circumdati</taxon>
    </lineage>
</organism>
<proteinExistence type="predicted"/>
<dbReference type="RefSeq" id="XP_024701608.1">
    <property type="nucleotide sequence ID" value="XM_024849945.1"/>
</dbReference>
<reference evidence="2 3" key="1">
    <citation type="submission" date="2016-12" db="EMBL/GenBank/DDBJ databases">
        <title>The genomes of Aspergillus section Nigri reveals drivers in fungal speciation.</title>
        <authorList>
            <consortium name="DOE Joint Genome Institute"/>
            <person name="Vesth T.C."/>
            <person name="Nybo J."/>
            <person name="Theobald S."/>
            <person name="Brandl J."/>
            <person name="Frisvad J.C."/>
            <person name="Nielsen K.F."/>
            <person name="Lyhne E.K."/>
            <person name="Kogle M.E."/>
            <person name="Kuo A."/>
            <person name="Riley R."/>
            <person name="Clum A."/>
            <person name="Nolan M."/>
            <person name="Lipzen A."/>
            <person name="Salamov A."/>
            <person name="Henrissat B."/>
            <person name="Wiebenga A."/>
            <person name="De Vries R.P."/>
            <person name="Grigoriev I.V."/>
            <person name="Mortensen U.H."/>
            <person name="Andersen M.R."/>
            <person name="Baker S.E."/>
        </authorList>
    </citation>
    <scope>NUCLEOTIDE SEQUENCE [LARGE SCALE GENOMIC DNA]</scope>
    <source>
        <strain evidence="2 3">IBT 23096</strain>
    </source>
</reference>
<dbReference type="GeneID" id="36557644"/>
<name>A0A2I2G0F2_9EURO</name>
<evidence type="ECO:0000313" key="3">
    <source>
        <dbReference type="Proteomes" id="UP000234275"/>
    </source>
</evidence>
<dbReference type="EMBL" id="MSFO01000007">
    <property type="protein sequence ID" value="PLB46306.1"/>
    <property type="molecule type" value="Genomic_DNA"/>
</dbReference>
<feature type="compositionally biased region" description="Polar residues" evidence="1">
    <location>
        <begin position="36"/>
        <end position="55"/>
    </location>
</feature>
<keyword evidence="3" id="KW-1185">Reference proteome</keyword>
<evidence type="ECO:0000313" key="2">
    <source>
        <dbReference type="EMBL" id="PLB46306.1"/>
    </source>
</evidence>
<dbReference type="VEuPathDB" id="FungiDB:P170DRAFT_439911"/>
<gene>
    <name evidence="2" type="ORF">P170DRAFT_439911</name>
</gene>